<feature type="region of interest" description="Disordered" evidence="9">
    <location>
        <begin position="296"/>
        <end position="336"/>
    </location>
</feature>
<evidence type="ECO:0000259" key="10">
    <source>
        <dbReference type="PROSITE" id="PS50198"/>
    </source>
</evidence>
<dbReference type="EMBL" id="CP030053">
    <property type="protein sequence ID" value="QAU44565.1"/>
    <property type="molecule type" value="Genomic_DNA"/>
</dbReference>
<evidence type="ECO:0000313" key="11">
    <source>
        <dbReference type="EMBL" id="QAU44565.1"/>
    </source>
</evidence>
<dbReference type="InterPro" id="IPR046357">
    <property type="entry name" value="PPIase_dom_sf"/>
</dbReference>
<evidence type="ECO:0000256" key="6">
    <source>
        <dbReference type="ARBA" id="ARBA00030642"/>
    </source>
</evidence>
<dbReference type="Proteomes" id="UP000288972">
    <property type="component" value="Chromosome"/>
</dbReference>
<accession>A0AAE5WWR4</accession>
<dbReference type="SUPFAM" id="SSF54534">
    <property type="entry name" value="FKBP-like"/>
    <property type="match status" value="1"/>
</dbReference>
<evidence type="ECO:0000256" key="7">
    <source>
        <dbReference type="ARBA" id="ARBA00031484"/>
    </source>
</evidence>
<dbReference type="PANTHER" id="PTHR47245:SF2">
    <property type="entry name" value="PEPTIDYL-PROLYL CIS-TRANS ISOMERASE HP_0175-RELATED"/>
    <property type="match status" value="1"/>
</dbReference>
<dbReference type="GO" id="GO:0003755">
    <property type="term" value="F:peptidyl-prolyl cis-trans isomerase activity"/>
    <property type="evidence" value="ECO:0007669"/>
    <property type="project" value="UniProtKB-KW"/>
</dbReference>
<protein>
    <recommendedName>
        <fullName evidence="4">Parvulin-like PPIase</fullName>
        <ecNumber evidence="3">5.2.1.8</ecNumber>
    </recommendedName>
    <alternativeName>
        <fullName evidence="6">Peptidyl-prolyl cis-trans isomerase plp</fullName>
    </alternativeName>
    <alternativeName>
        <fullName evidence="7">Rotamase plp</fullName>
    </alternativeName>
</protein>
<evidence type="ECO:0000256" key="2">
    <source>
        <dbReference type="ARBA" id="ARBA00007656"/>
    </source>
</evidence>
<keyword evidence="8 11" id="KW-0413">Isomerase</keyword>
<organism evidence="11 13">
    <name type="scientific">Bradyrhizobium guangzhouense</name>
    <dbReference type="NCBI Taxonomy" id="1325095"/>
    <lineage>
        <taxon>Bacteria</taxon>
        <taxon>Pseudomonadati</taxon>
        <taxon>Pseudomonadota</taxon>
        <taxon>Alphaproteobacteria</taxon>
        <taxon>Hyphomicrobiales</taxon>
        <taxon>Nitrobacteraceae</taxon>
        <taxon>Bradyrhizobium</taxon>
    </lineage>
</organism>
<dbReference type="InterPro" id="IPR050245">
    <property type="entry name" value="PrsA_foldase"/>
</dbReference>
<reference evidence="11 13" key="1">
    <citation type="submission" date="2018-06" db="EMBL/GenBank/DDBJ databases">
        <title>Comparative genomics of rhizobia nodulating Arachis hypogaea in China.</title>
        <authorList>
            <person name="Li Y."/>
        </authorList>
    </citation>
    <scope>NUCLEOTIDE SEQUENCE [LARGE SCALE GENOMIC DNA]</scope>
    <source>
        <strain evidence="11 13">CCBAU 51670</strain>
    </source>
</reference>
<reference evidence="12 14" key="2">
    <citation type="submission" date="2018-10" db="EMBL/GenBank/DDBJ databases">
        <title>Bradyrhizobium sp. nov., effective nodules isolated from peanut in China.</title>
        <authorList>
            <person name="Li Y."/>
        </authorList>
    </citation>
    <scope>NUCLEOTIDE SEQUENCE [LARGE SCALE GENOMIC DNA]</scope>
    <source>
        <strain evidence="12 14">CCBAU 53426</strain>
    </source>
</reference>
<comment type="catalytic activity">
    <reaction evidence="1">
        <text>[protein]-peptidylproline (omega=180) = [protein]-peptidylproline (omega=0)</text>
        <dbReference type="Rhea" id="RHEA:16237"/>
        <dbReference type="Rhea" id="RHEA-COMP:10747"/>
        <dbReference type="Rhea" id="RHEA-COMP:10748"/>
        <dbReference type="ChEBI" id="CHEBI:83833"/>
        <dbReference type="ChEBI" id="CHEBI:83834"/>
        <dbReference type="EC" id="5.2.1.8"/>
    </reaction>
</comment>
<evidence type="ECO:0000256" key="4">
    <source>
        <dbReference type="ARBA" id="ARBA00018370"/>
    </source>
</evidence>
<feature type="domain" description="PpiC" evidence="10">
    <location>
        <begin position="168"/>
        <end position="257"/>
    </location>
</feature>
<dbReference type="Pfam" id="PF00639">
    <property type="entry name" value="Rotamase"/>
    <property type="match status" value="1"/>
</dbReference>
<evidence type="ECO:0000256" key="5">
    <source>
        <dbReference type="ARBA" id="ARBA00023110"/>
    </source>
</evidence>
<evidence type="ECO:0000313" key="12">
    <source>
        <dbReference type="EMBL" id="RXH12636.1"/>
    </source>
</evidence>
<dbReference type="EC" id="5.2.1.8" evidence="3"/>
<evidence type="ECO:0000313" key="14">
    <source>
        <dbReference type="Proteomes" id="UP000290401"/>
    </source>
</evidence>
<gene>
    <name evidence="12" type="ORF">EAS56_16870</name>
    <name evidence="11" type="ORF">XH91_03820</name>
</gene>
<sequence>MSAPLEQPPASTKGFSMTTSFPVTTGLRFRHASALAGGLGLAACLVLTLAFAGPLRAADDPVLAKVNGAEIKKSDVTMAEEELGPSLAQMDPATKDENVLSFLIDMKIVAKAAEDKKVADGDDFKKRMAFARNRLLMDSLLAQEGKAATTDDAMKKVYEEASKQITGEQEVRARHILVETEDEAKAVKAELDKGADFAELAKKKSKDPGSADGGDLGFFTKEQMVPEFSAVAFSLEPGKISDPVKSQFGWHIIKVEEKRNRKAPEFDQVKPQIEQYVTRKAQADYVAKLRAEAKVERLDQPAADASKDAKPADAAKDAKPADAKPADSKMAPPAKK</sequence>
<dbReference type="AlphaFoldDB" id="A0AAE5WWR4"/>
<dbReference type="PANTHER" id="PTHR47245">
    <property type="entry name" value="PEPTIDYLPROLYL ISOMERASE"/>
    <property type="match status" value="1"/>
</dbReference>
<evidence type="ECO:0000256" key="9">
    <source>
        <dbReference type="SAM" id="MobiDB-lite"/>
    </source>
</evidence>
<evidence type="ECO:0000256" key="8">
    <source>
        <dbReference type="PROSITE-ProRule" id="PRU00278"/>
    </source>
</evidence>
<dbReference type="InterPro" id="IPR027304">
    <property type="entry name" value="Trigger_fact/SurA_dom_sf"/>
</dbReference>
<keyword evidence="14" id="KW-1185">Reference proteome</keyword>
<keyword evidence="5 8" id="KW-0697">Rotamase</keyword>
<dbReference type="EMBL" id="RDQZ01000012">
    <property type="protein sequence ID" value="RXH12636.1"/>
    <property type="molecule type" value="Genomic_DNA"/>
</dbReference>
<dbReference type="KEGG" id="bgz:XH91_03820"/>
<dbReference type="Gene3D" id="3.10.50.40">
    <property type="match status" value="1"/>
</dbReference>
<evidence type="ECO:0000256" key="3">
    <source>
        <dbReference type="ARBA" id="ARBA00013194"/>
    </source>
</evidence>
<dbReference type="Proteomes" id="UP000290401">
    <property type="component" value="Unassembled WGS sequence"/>
</dbReference>
<comment type="similarity">
    <text evidence="2">Belongs to the PpiC/parvulin rotamase family.</text>
</comment>
<proteinExistence type="inferred from homology"/>
<dbReference type="PROSITE" id="PS50198">
    <property type="entry name" value="PPIC_PPIASE_2"/>
    <property type="match status" value="1"/>
</dbReference>
<dbReference type="InterPro" id="IPR000297">
    <property type="entry name" value="PPIase_PpiC"/>
</dbReference>
<dbReference type="Gene3D" id="1.10.8.1040">
    <property type="match status" value="1"/>
</dbReference>
<feature type="compositionally biased region" description="Basic and acidic residues" evidence="9">
    <location>
        <begin position="296"/>
        <end position="327"/>
    </location>
</feature>
<name>A0AAE5WWR4_9BRAD</name>
<evidence type="ECO:0000313" key="13">
    <source>
        <dbReference type="Proteomes" id="UP000288972"/>
    </source>
</evidence>
<dbReference type="SUPFAM" id="SSF109998">
    <property type="entry name" value="Triger factor/SurA peptide-binding domain-like"/>
    <property type="match status" value="1"/>
</dbReference>
<evidence type="ECO:0000256" key="1">
    <source>
        <dbReference type="ARBA" id="ARBA00000971"/>
    </source>
</evidence>